<comment type="caution">
    <text evidence="1">The sequence shown here is derived from an EMBL/GenBank/DDBJ whole genome shotgun (WGS) entry which is preliminary data.</text>
</comment>
<keyword evidence="2" id="KW-1185">Reference proteome</keyword>
<evidence type="ECO:0000313" key="2">
    <source>
        <dbReference type="Proteomes" id="UP000235145"/>
    </source>
</evidence>
<sequence>MMISRATIIKSSKTSFQLLNNDVSFAFFWSLGGWLLPCGIHNALNSIEFKDCHIIILKFIKLYYCFLYNALNSTKFNRIVQWPLNSKSIECQVFVNGLVCKEARLVQPDDFFYRGLQLMGNTSNAVGFVVCNNPKLFVTDNPFYP</sequence>
<dbReference type="AlphaFoldDB" id="A0A9R1UH72"/>
<reference evidence="1 2" key="1">
    <citation type="journal article" date="2017" name="Nat. Commun.">
        <title>Genome assembly with in vitro proximity ligation data and whole-genome triplication in lettuce.</title>
        <authorList>
            <person name="Reyes-Chin-Wo S."/>
            <person name="Wang Z."/>
            <person name="Yang X."/>
            <person name="Kozik A."/>
            <person name="Arikit S."/>
            <person name="Song C."/>
            <person name="Xia L."/>
            <person name="Froenicke L."/>
            <person name="Lavelle D.O."/>
            <person name="Truco M.J."/>
            <person name="Xia R."/>
            <person name="Zhu S."/>
            <person name="Xu C."/>
            <person name="Xu H."/>
            <person name="Xu X."/>
            <person name="Cox K."/>
            <person name="Korf I."/>
            <person name="Meyers B.C."/>
            <person name="Michelmore R.W."/>
        </authorList>
    </citation>
    <scope>NUCLEOTIDE SEQUENCE [LARGE SCALE GENOMIC DNA]</scope>
    <source>
        <strain evidence="2">cv. Salinas</strain>
        <tissue evidence="1">Seedlings</tissue>
    </source>
</reference>
<gene>
    <name evidence="1" type="ORF">LSAT_V11C900496470</name>
</gene>
<dbReference type="Gene3D" id="2.60.120.10">
    <property type="entry name" value="Jelly Rolls"/>
    <property type="match status" value="1"/>
</dbReference>
<dbReference type="EMBL" id="NBSK02000009">
    <property type="protein sequence ID" value="KAJ0187079.1"/>
    <property type="molecule type" value="Genomic_DNA"/>
</dbReference>
<accession>A0A9R1UH72</accession>
<proteinExistence type="predicted"/>
<dbReference type="InterPro" id="IPR014710">
    <property type="entry name" value="RmlC-like_jellyroll"/>
</dbReference>
<evidence type="ECO:0000313" key="1">
    <source>
        <dbReference type="EMBL" id="KAJ0187079.1"/>
    </source>
</evidence>
<protein>
    <submittedName>
        <fullName evidence="1">Uncharacterized protein</fullName>
    </submittedName>
</protein>
<dbReference type="Proteomes" id="UP000235145">
    <property type="component" value="Unassembled WGS sequence"/>
</dbReference>
<name>A0A9R1UH72_LACSA</name>
<organism evidence="1 2">
    <name type="scientific">Lactuca sativa</name>
    <name type="common">Garden lettuce</name>
    <dbReference type="NCBI Taxonomy" id="4236"/>
    <lineage>
        <taxon>Eukaryota</taxon>
        <taxon>Viridiplantae</taxon>
        <taxon>Streptophyta</taxon>
        <taxon>Embryophyta</taxon>
        <taxon>Tracheophyta</taxon>
        <taxon>Spermatophyta</taxon>
        <taxon>Magnoliopsida</taxon>
        <taxon>eudicotyledons</taxon>
        <taxon>Gunneridae</taxon>
        <taxon>Pentapetalae</taxon>
        <taxon>asterids</taxon>
        <taxon>campanulids</taxon>
        <taxon>Asterales</taxon>
        <taxon>Asteraceae</taxon>
        <taxon>Cichorioideae</taxon>
        <taxon>Cichorieae</taxon>
        <taxon>Lactucinae</taxon>
        <taxon>Lactuca</taxon>
    </lineage>
</organism>